<name>A0A177AKV0_9PEZI</name>
<feature type="region of interest" description="Disordered" evidence="1">
    <location>
        <begin position="249"/>
        <end position="269"/>
    </location>
</feature>
<dbReference type="Proteomes" id="UP000077154">
    <property type="component" value="Unassembled WGS sequence"/>
</dbReference>
<accession>A0A177AKV0</accession>
<proteinExistence type="predicted"/>
<sequence>MDPMEIDATASAALTSPALESSHTLPSDKPPLAKRVLFEVPPRSEDPKRQHISRPPPVQPTDTTTSPATPTTSGPPPLSLLPSIFLPFHGVPTLPSSMPLTREATLVQTIDNLTAQKKAAKRLQIHLALQQRDRIIVTERAKARAAGEGGAKEVSREVTSEEMDAIHSRLVARPDPKKTNNEFEYRGGDWIRDPVEREKWKRPKGEELGRGVAEKVLALTAEAAAKMKVYELQSNSVLEGKKRALENERKRMGALEGTGGEISGATRSG</sequence>
<dbReference type="OrthoDB" id="3439856at2759"/>
<dbReference type="EMBL" id="KV441387">
    <property type="protein sequence ID" value="OAF62430.1"/>
    <property type="molecule type" value="Genomic_DNA"/>
</dbReference>
<gene>
    <name evidence="2" type="ORF">VC83_00739</name>
</gene>
<feature type="compositionally biased region" description="Low complexity" evidence="1">
    <location>
        <begin position="60"/>
        <end position="72"/>
    </location>
</feature>
<evidence type="ECO:0000313" key="2">
    <source>
        <dbReference type="EMBL" id="OAF62430.1"/>
    </source>
</evidence>
<dbReference type="AlphaFoldDB" id="A0A177AKV0"/>
<dbReference type="VEuPathDB" id="FungiDB:GMDG_03500"/>
<feature type="compositionally biased region" description="Low complexity" evidence="1">
    <location>
        <begin position="8"/>
        <end position="22"/>
    </location>
</feature>
<reference evidence="2" key="1">
    <citation type="submission" date="2016-03" db="EMBL/GenBank/DDBJ databases">
        <title>Updated assembly of Pseudogymnoascus destructans, the fungus causing white-nose syndrome of bats.</title>
        <authorList>
            <person name="Palmer J.M."/>
            <person name="Drees K.P."/>
            <person name="Foster J.T."/>
            <person name="Lindner D.L."/>
        </authorList>
    </citation>
    <scope>NUCLEOTIDE SEQUENCE [LARGE SCALE GENOMIC DNA]</scope>
    <source>
        <strain evidence="2">20631-21</strain>
    </source>
</reference>
<organism evidence="2">
    <name type="scientific">Pseudogymnoascus destructans</name>
    <dbReference type="NCBI Taxonomy" id="655981"/>
    <lineage>
        <taxon>Eukaryota</taxon>
        <taxon>Fungi</taxon>
        <taxon>Dikarya</taxon>
        <taxon>Ascomycota</taxon>
        <taxon>Pezizomycotina</taxon>
        <taxon>Leotiomycetes</taxon>
        <taxon>Thelebolales</taxon>
        <taxon>Thelebolaceae</taxon>
        <taxon>Pseudogymnoascus</taxon>
    </lineage>
</organism>
<evidence type="ECO:0000256" key="1">
    <source>
        <dbReference type="SAM" id="MobiDB-lite"/>
    </source>
</evidence>
<feature type="region of interest" description="Disordered" evidence="1">
    <location>
        <begin position="1"/>
        <end position="78"/>
    </location>
</feature>
<protein>
    <submittedName>
        <fullName evidence="2">Uncharacterized protein</fullName>
    </submittedName>
</protein>
<dbReference type="RefSeq" id="XP_024327702.1">
    <property type="nucleotide sequence ID" value="XM_024464426.1"/>
</dbReference>
<dbReference type="GeneID" id="36283832"/>